<evidence type="ECO:0000313" key="2">
    <source>
        <dbReference type="Proteomes" id="UP000828048"/>
    </source>
</evidence>
<proteinExistence type="predicted"/>
<accession>A0ACB7X012</accession>
<evidence type="ECO:0000313" key="1">
    <source>
        <dbReference type="EMBL" id="KAH7833968.1"/>
    </source>
</evidence>
<dbReference type="Proteomes" id="UP000828048">
    <property type="component" value="Chromosome 2"/>
</dbReference>
<sequence>MALCAKNKSGFIDNSLPCPTDEVIKPLWKRVSTMVLSWMLNSIDNSITPSLTSCRMPYELWRELKSRFTQGNHATIFKIQREISNIEQGNLNITNYYNNFKMLCDQLNSIDPPPECTCNTAAAWQKMVSNARVYQLLMGINVPYHVLCTQILTMDPLPDLGKVYGLLIAEEHTKTPQPVTTIQPILEDSTMLIQPQQNQPKPINGQQ</sequence>
<comment type="caution">
    <text evidence="1">The sequence shown here is derived from an EMBL/GenBank/DDBJ whole genome shotgun (WGS) entry which is preliminary data.</text>
</comment>
<name>A0ACB7X012_9ERIC</name>
<gene>
    <name evidence="1" type="ORF">Vadar_011506</name>
</gene>
<reference evidence="1 2" key="1">
    <citation type="journal article" date="2021" name="Hortic Res">
        <title>High-quality reference genome and annotation aids understanding of berry development for evergreen blueberry (Vaccinium darrowii).</title>
        <authorList>
            <person name="Yu J."/>
            <person name="Hulse-Kemp A.M."/>
            <person name="Babiker E."/>
            <person name="Staton M."/>
        </authorList>
    </citation>
    <scope>NUCLEOTIDE SEQUENCE [LARGE SCALE GENOMIC DNA]</scope>
    <source>
        <strain evidence="2">cv. NJ 8807/NJ 8810</strain>
        <tissue evidence="1">Young leaf</tissue>
    </source>
</reference>
<protein>
    <submittedName>
        <fullName evidence="1">Uncharacterized protein</fullName>
    </submittedName>
</protein>
<dbReference type="EMBL" id="CM037152">
    <property type="protein sequence ID" value="KAH7833968.1"/>
    <property type="molecule type" value="Genomic_DNA"/>
</dbReference>
<keyword evidence="2" id="KW-1185">Reference proteome</keyword>
<organism evidence="1 2">
    <name type="scientific">Vaccinium darrowii</name>
    <dbReference type="NCBI Taxonomy" id="229202"/>
    <lineage>
        <taxon>Eukaryota</taxon>
        <taxon>Viridiplantae</taxon>
        <taxon>Streptophyta</taxon>
        <taxon>Embryophyta</taxon>
        <taxon>Tracheophyta</taxon>
        <taxon>Spermatophyta</taxon>
        <taxon>Magnoliopsida</taxon>
        <taxon>eudicotyledons</taxon>
        <taxon>Gunneridae</taxon>
        <taxon>Pentapetalae</taxon>
        <taxon>asterids</taxon>
        <taxon>Ericales</taxon>
        <taxon>Ericaceae</taxon>
        <taxon>Vaccinioideae</taxon>
        <taxon>Vaccinieae</taxon>
        <taxon>Vaccinium</taxon>
    </lineage>
</organism>